<dbReference type="InterPro" id="IPR009030">
    <property type="entry name" value="Growth_fac_rcpt_cys_sf"/>
</dbReference>
<dbReference type="SUPFAM" id="SSF57184">
    <property type="entry name" value="Growth factor receptor domain"/>
    <property type="match status" value="1"/>
</dbReference>
<proteinExistence type="predicted"/>
<gene>
    <name evidence="2" type="ORF">STCU_11058</name>
</gene>
<organism evidence="2 3">
    <name type="scientific">Strigomonas culicis</name>
    <dbReference type="NCBI Taxonomy" id="28005"/>
    <lineage>
        <taxon>Eukaryota</taxon>
        <taxon>Discoba</taxon>
        <taxon>Euglenozoa</taxon>
        <taxon>Kinetoplastea</taxon>
        <taxon>Metakinetoplastina</taxon>
        <taxon>Trypanosomatida</taxon>
        <taxon>Trypanosomatidae</taxon>
        <taxon>Strigomonadinae</taxon>
        <taxon>Strigomonas</taxon>
    </lineage>
</organism>
<evidence type="ECO:0000313" key="3">
    <source>
        <dbReference type="Proteomes" id="UP000015354"/>
    </source>
</evidence>
<evidence type="ECO:0000256" key="1">
    <source>
        <dbReference type="SAM" id="SignalP"/>
    </source>
</evidence>
<dbReference type="AlphaFoldDB" id="S9TIH6"/>
<accession>S9TIH6</accession>
<protein>
    <recommendedName>
        <fullName evidence="4">Surface antigen-like protein</fullName>
    </recommendedName>
</protein>
<keyword evidence="3" id="KW-1185">Reference proteome</keyword>
<reference evidence="2 3" key="1">
    <citation type="journal article" date="2013" name="PLoS ONE">
        <title>Predicting the Proteins of Angomonas deanei, Strigomonas culicis and Their Respective Endosymbionts Reveals New Aspects of the Trypanosomatidae Family.</title>
        <authorList>
            <person name="Motta M.C."/>
            <person name="Martins A.C."/>
            <person name="de Souza S.S."/>
            <person name="Catta-Preta C.M."/>
            <person name="Silva R."/>
            <person name="Klein C.C."/>
            <person name="de Almeida L.G."/>
            <person name="de Lima Cunha O."/>
            <person name="Ciapina L.P."/>
            <person name="Brocchi M."/>
            <person name="Colabardini A.C."/>
            <person name="de Araujo Lima B."/>
            <person name="Machado C.R."/>
            <person name="de Almeida Soares C.M."/>
            <person name="Probst C.M."/>
            <person name="de Menezes C.B."/>
            <person name="Thompson C.E."/>
            <person name="Bartholomeu D.C."/>
            <person name="Gradia D.F."/>
            <person name="Pavoni D.P."/>
            <person name="Grisard E.C."/>
            <person name="Fantinatti-Garboggini F."/>
            <person name="Marchini F.K."/>
            <person name="Rodrigues-Luiz G.F."/>
            <person name="Wagner G."/>
            <person name="Goldman G.H."/>
            <person name="Fietto J.L."/>
            <person name="Elias M.C."/>
            <person name="Goldman M.H."/>
            <person name="Sagot M.F."/>
            <person name="Pereira M."/>
            <person name="Stoco P.H."/>
            <person name="de Mendonca-Neto R.P."/>
            <person name="Teixeira S.M."/>
            <person name="Maciel T.E."/>
            <person name="de Oliveira Mendes T.A."/>
            <person name="Urmenyi T.P."/>
            <person name="de Souza W."/>
            <person name="Schenkman S."/>
            <person name="de Vasconcelos A.T."/>
        </authorList>
    </citation>
    <scope>NUCLEOTIDE SEQUENCE [LARGE SCALE GENOMIC DNA]</scope>
</reference>
<dbReference type="Gene3D" id="2.10.220.10">
    <property type="entry name" value="Hormone Receptor, Insulin-like Growth Factor Receptor 1, Chain A, domain 2"/>
    <property type="match status" value="1"/>
</dbReference>
<feature type="signal peptide" evidence="1">
    <location>
        <begin position="1"/>
        <end position="23"/>
    </location>
</feature>
<evidence type="ECO:0008006" key="4">
    <source>
        <dbReference type="Google" id="ProtNLM"/>
    </source>
</evidence>
<comment type="caution">
    <text evidence="2">The sequence shown here is derived from an EMBL/GenBank/DDBJ whole genome shotgun (WGS) entry which is preliminary data.</text>
</comment>
<dbReference type="EMBL" id="ATMH01010959">
    <property type="protein sequence ID" value="EPY16674.1"/>
    <property type="molecule type" value="Genomic_DNA"/>
</dbReference>
<feature type="chain" id="PRO_5004570485" description="Surface antigen-like protein" evidence="1">
    <location>
        <begin position="24"/>
        <end position="101"/>
    </location>
</feature>
<name>S9TIH6_9TRYP</name>
<keyword evidence="1" id="KW-0732">Signal</keyword>
<sequence>MSEMQRLISVVLLSVLLLVDVTAAVVCQNYYYPIGLSLCLPCPPHCHKCSDQFTCLDGYCDEGTLFQHNRCFPPDGATGPSRTAVHTAVATLCAMMVTVLY</sequence>
<dbReference type="Proteomes" id="UP000015354">
    <property type="component" value="Unassembled WGS sequence"/>
</dbReference>
<evidence type="ECO:0000313" key="2">
    <source>
        <dbReference type="EMBL" id="EPY16674.1"/>
    </source>
</evidence>